<evidence type="ECO:0000313" key="2">
    <source>
        <dbReference type="Proteomes" id="UP000821865"/>
    </source>
</evidence>
<dbReference type="Proteomes" id="UP000821865">
    <property type="component" value="Chromosome 6"/>
</dbReference>
<evidence type="ECO:0000313" key="1">
    <source>
        <dbReference type="EMBL" id="KAH7945277.1"/>
    </source>
</evidence>
<accession>A0ACB8CK47</accession>
<keyword evidence="2" id="KW-1185">Reference proteome</keyword>
<sequence length="201" mass="21494">MVASGASELPAERRKAILLTCLGMEGQRIFSTLKPADLQSGSAPATSPSSTGDTGSTNDAYDSAIALLSDHFKRSVNVIVAGQWFSRRAQHAGFASSPPTPADLPLRSPYSFVDSPSHSDDSLDEDSSHNCSPTSRDTDTADRLTTPSYNTTQDYLQDHSPLPVRHDVPVFEFVKQHESAASTTTCTGDHLSAPQPPLHVV</sequence>
<name>A0ACB8CK47_DERSI</name>
<organism evidence="1 2">
    <name type="scientific">Dermacentor silvarum</name>
    <name type="common">Tick</name>
    <dbReference type="NCBI Taxonomy" id="543639"/>
    <lineage>
        <taxon>Eukaryota</taxon>
        <taxon>Metazoa</taxon>
        <taxon>Ecdysozoa</taxon>
        <taxon>Arthropoda</taxon>
        <taxon>Chelicerata</taxon>
        <taxon>Arachnida</taxon>
        <taxon>Acari</taxon>
        <taxon>Parasitiformes</taxon>
        <taxon>Ixodida</taxon>
        <taxon>Ixodoidea</taxon>
        <taxon>Ixodidae</taxon>
        <taxon>Rhipicephalinae</taxon>
        <taxon>Dermacentor</taxon>
    </lineage>
</organism>
<proteinExistence type="predicted"/>
<reference evidence="1" key="1">
    <citation type="submission" date="2020-05" db="EMBL/GenBank/DDBJ databases">
        <title>Large-scale comparative analyses of tick genomes elucidate their genetic diversity and vector capacities.</title>
        <authorList>
            <person name="Jia N."/>
            <person name="Wang J."/>
            <person name="Shi W."/>
            <person name="Du L."/>
            <person name="Sun Y."/>
            <person name="Zhan W."/>
            <person name="Jiang J."/>
            <person name="Wang Q."/>
            <person name="Zhang B."/>
            <person name="Ji P."/>
            <person name="Sakyi L.B."/>
            <person name="Cui X."/>
            <person name="Yuan T."/>
            <person name="Jiang B."/>
            <person name="Yang W."/>
            <person name="Lam T.T.-Y."/>
            <person name="Chang Q."/>
            <person name="Ding S."/>
            <person name="Wang X."/>
            <person name="Zhu J."/>
            <person name="Ruan X."/>
            <person name="Zhao L."/>
            <person name="Wei J."/>
            <person name="Que T."/>
            <person name="Du C."/>
            <person name="Cheng J."/>
            <person name="Dai P."/>
            <person name="Han X."/>
            <person name="Huang E."/>
            <person name="Gao Y."/>
            <person name="Liu J."/>
            <person name="Shao H."/>
            <person name="Ye R."/>
            <person name="Li L."/>
            <person name="Wei W."/>
            <person name="Wang X."/>
            <person name="Wang C."/>
            <person name="Yang T."/>
            <person name="Huo Q."/>
            <person name="Li W."/>
            <person name="Guo W."/>
            <person name="Chen H."/>
            <person name="Zhou L."/>
            <person name="Ni X."/>
            <person name="Tian J."/>
            <person name="Zhou Y."/>
            <person name="Sheng Y."/>
            <person name="Liu T."/>
            <person name="Pan Y."/>
            <person name="Xia L."/>
            <person name="Li J."/>
            <person name="Zhao F."/>
            <person name="Cao W."/>
        </authorList>
    </citation>
    <scope>NUCLEOTIDE SEQUENCE</scope>
    <source>
        <strain evidence="1">Dsil-2018</strain>
    </source>
</reference>
<protein>
    <submittedName>
        <fullName evidence="1">Uncharacterized protein</fullName>
    </submittedName>
</protein>
<comment type="caution">
    <text evidence="1">The sequence shown here is derived from an EMBL/GenBank/DDBJ whole genome shotgun (WGS) entry which is preliminary data.</text>
</comment>
<dbReference type="EMBL" id="CM023475">
    <property type="protein sequence ID" value="KAH7945277.1"/>
    <property type="molecule type" value="Genomic_DNA"/>
</dbReference>
<gene>
    <name evidence="1" type="ORF">HPB49_008867</name>
</gene>